<dbReference type="SUPFAM" id="SSF54631">
    <property type="entry name" value="CBS-domain pair"/>
    <property type="match status" value="1"/>
</dbReference>
<organism evidence="3 4">
    <name type="scientific">Halobacillus seohaensis</name>
    <dbReference type="NCBI Taxonomy" id="447421"/>
    <lineage>
        <taxon>Bacteria</taxon>
        <taxon>Bacillati</taxon>
        <taxon>Bacillota</taxon>
        <taxon>Bacilli</taxon>
        <taxon>Bacillales</taxon>
        <taxon>Bacillaceae</taxon>
        <taxon>Halobacillus</taxon>
    </lineage>
</organism>
<gene>
    <name evidence="3" type="ORF">ACFQIC_10165</name>
</gene>
<dbReference type="Proteomes" id="UP001596410">
    <property type="component" value="Unassembled WGS sequence"/>
</dbReference>
<keyword evidence="1" id="KW-0129">CBS domain</keyword>
<dbReference type="InterPro" id="IPR000644">
    <property type="entry name" value="CBS_dom"/>
</dbReference>
<feature type="domain" description="CBS" evidence="2">
    <location>
        <begin position="100"/>
        <end position="157"/>
    </location>
</feature>
<evidence type="ECO:0000313" key="3">
    <source>
        <dbReference type="EMBL" id="MFC7062221.1"/>
    </source>
</evidence>
<reference evidence="4" key="1">
    <citation type="journal article" date="2019" name="Int. J. Syst. Evol. Microbiol.">
        <title>The Global Catalogue of Microorganisms (GCM) 10K type strain sequencing project: providing services to taxonomists for standard genome sequencing and annotation.</title>
        <authorList>
            <consortium name="The Broad Institute Genomics Platform"/>
            <consortium name="The Broad Institute Genome Sequencing Center for Infectious Disease"/>
            <person name="Wu L."/>
            <person name="Ma J."/>
        </authorList>
    </citation>
    <scope>NUCLEOTIDE SEQUENCE [LARGE SCALE GENOMIC DNA]</scope>
    <source>
        <strain evidence="4">CGMCC 4.1621</strain>
    </source>
</reference>
<evidence type="ECO:0000256" key="1">
    <source>
        <dbReference type="PROSITE-ProRule" id="PRU00703"/>
    </source>
</evidence>
<name>A0ABW2EMQ8_9BACI</name>
<dbReference type="Pfam" id="PF00571">
    <property type="entry name" value="CBS"/>
    <property type="match status" value="1"/>
</dbReference>
<proteinExistence type="predicted"/>
<evidence type="ECO:0000313" key="4">
    <source>
        <dbReference type="Proteomes" id="UP001596410"/>
    </source>
</evidence>
<dbReference type="EMBL" id="JBHSZV010000025">
    <property type="protein sequence ID" value="MFC7062221.1"/>
    <property type="molecule type" value="Genomic_DNA"/>
</dbReference>
<keyword evidence="4" id="KW-1185">Reference proteome</keyword>
<dbReference type="InterPro" id="IPR046342">
    <property type="entry name" value="CBS_dom_sf"/>
</dbReference>
<comment type="caution">
    <text evidence="3">The sequence shown here is derived from an EMBL/GenBank/DDBJ whole genome shotgun (WGS) entry which is preliminary data.</text>
</comment>
<protein>
    <submittedName>
        <fullName evidence="3">CBS domain-containing protein</fullName>
    </submittedName>
</protein>
<accession>A0ABW2EMQ8</accession>
<sequence length="240" mass="27721">MRELVERFELAFNQIHQRLKEMHSFPKNDNFVELLNRSQDRSVVKEHFDTLRQYAKLRNAMVHERVREDFYIATPHIEVVEELEVINQTLDQPPLALDIATKPVMFFYEESPLLDVMDAFRKHEVSQFPIYDGVGGEFIGLLTDTVIVHWMSLQLKEGVIDVTDVKVSNLLKNKAEYNVKFMPEDATVFGVEDIYEHSHVEGRKLKSVIITNDGKHGSSPLGIITAWDLIKVNAEDPVDE</sequence>
<evidence type="ECO:0000259" key="2">
    <source>
        <dbReference type="PROSITE" id="PS51371"/>
    </source>
</evidence>
<dbReference type="Gene3D" id="3.10.580.10">
    <property type="entry name" value="CBS-domain"/>
    <property type="match status" value="1"/>
</dbReference>
<dbReference type="PROSITE" id="PS51371">
    <property type="entry name" value="CBS"/>
    <property type="match status" value="1"/>
</dbReference>
<dbReference type="RefSeq" id="WP_204708155.1">
    <property type="nucleotide sequence ID" value="NZ_JBHSZV010000025.1"/>
</dbReference>